<reference evidence="1" key="1">
    <citation type="submission" date="2023-04" db="EMBL/GenBank/DDBJ databases">
        <title>A chromosome-level genome assembly of the parasitoid wasp Eretmocerus hayati.</title>
        <authorList>
            <person name="Zhong Y."/>
            <person name="Liu S."/>
            <person name="Liu Y."/>
        </authorList>
    </citation>
    <scope>NUCLEOTIDE SEQUENCE</scope>
    <source>
        <strain evidence="1">ZJU_SS_LIU_2023</strain>
    </source>
</reference>
<dbReference type="Proteomes" id="UP001239111">
    <property type="component" value="Chromosome 1"/>
</dbReference>
<keyword evidence="2" id="KW-1185">Reference proteome</keyword>
<sequence>MISDIVAEVTHVSVFAKQKKVMNIEIRDAQDSKWAMVAWGPDAERLEGQVSAGHIYHFDGFYVQTADKKSDFTFNKTLKFTLKSNSVVTNLTNLGHQDEETQGLTQVPHMQIYTKIQESVDENYKKNTAIGLDVFVKSAFVASNPDNPVRWGALTDGEVKITTCVMNYSDPTIIFEVGERITAYGKISEYKEKAIFEILHIKDIQKISDERKPSAALRHIVKTPKKPLKFSEKSGQVNTVVKKLKMDDGGQCALSKMSIPTPTNN</sequence>
<proteinExistence type="predicted"/>
<protein>
    <submittedName>
        <fullName evidence="1">Uncharacterized protein</fullName>
    </submittedName>
</protein>
<accession>A0ACC2PLP0</accession>
<organism evidence="1 2">
    <name type="scientific">Eretmocerus hayati</name>
    <dbReference type="NCBI Taxonomy" id="131215"/>
    <lineage>
        <taxon>Eukaryota</taxon>
        <taxon>Metazoa</taxon>
        <taxon>Ecdysozoa</taxon>
        <taxon>Arthropoda</taxon>
        <taxon>Hexapoda</taxon>
        <taxon>Insecta</taxon>
        <taxon>Pterygota</taxon>
        <taxon>Neoptera</taxon>
        <taxon>Endopterygota</taxon>
        <taxon>Hymenoptera</taxon>
        <taxon>Apocrita</taxon>
        <taxon>Proctotrupomorpha</taxon>
        <taxon>Chalcidoidea</taxon>
        <taxon>Aphelinidae</taxon>
        <taxon>Aphelininae</taxon>
        <taxon>Eretmocerus</taxon>
    </lineage>
</organism>
<dbReference type="EMBL" id="CM056741">
    <property type="protein sequence ID" value="KAJ8684396.1"/>
    <property type="molecule type" value="Genomic_DNA"/>
</dbReference>
<name>A0ACC2PLP0_9HYME</name>
<comment type="caution">
    <text evidence="1">The sequence shown here is derived from an EMBL/GenBank/DDBJ whole genome shotgun (WGS) entry which is preliminary data.</text>
</comment>
<evidence type="ECO:0000313" key="1">
    <source>
        <dbReference type="EMBL" id="KAJ8684396.1"/>
    </source>
</evidence>
<gene>
    <name evidence="1" type="ORF">QAD02_020188</name>
</gene>
<evidence type="ECO:0000313" key="2">
    <source>
        <dbReference type="Proteomes" id="UP001239111"/>
    </source>
</evidence>